<reference evidence="2 3" key="1">
    <citation type="submission" date="2018-06" db="EMBL/GenBank/DDBJ databases">
        <title>Complete Genomes of Monosporascus.</title>
        <authorList>
            <person name="Robinson A.J."/>
            <person name="Natvig D.O."/>
        </authorList>
    </citation>
    <scope>NUCLEOTIDE SEQUENCE [LARGE SCALE GENOMIC DNA]</scope>
    <source>
        <strain evidence="2 3">CBS 110550</strain>
    </source>
</reference>
<dbReference type="OrthoDB" id="5320938at2759"/>
<dbReference type="STRING" id="155417.A0A4Q4TK89"/>
<keyword evidence="3" id="KW-1185">Reference proteome</keyword>
<keyword evidence="1" id="KW-0732">Signal</keyword>
<evidence type="ECO:0000256" key="1">
    <source>
        <dbReference type="SAM" id="SignalP"/>
    </source>
</evidence>
<evidence type="ECO:0008006" key="4">
    <source>
        <dbReference type="Google" id="ProtNLM"/>
    </source>
</evidence>
<dbReference type="Proteomes" id="UP000293360">
    <property type="component" value="Unassembled WGS sequence"/>
</dbReference>
<dbReference type="EMBL" id="QJNU01000096">
    <property type="protein sequence ID" value="RYP07481.1"/>
    <property type="molecule type" value="Genomic_DNA"/>
</dbReference>
<name>A0A4Q4TK89_9PEZI</name>
<gene>
    <name evidence="2" type="ORF">DL764_002488</name>
</gene>
<feature type="signal peptide" evidence="1">
    <location>
        <begin position="1"/>
        <end position="24"/>
    </location>
</feature>
<proteinExistence type="predicted"/>
<protein>
    <recommendedName>
        <fullName evidence="4">Cyanovirin-N domain-containing protein</fullName>
    </recommendedName>
</protein>
<evidence type="ECO:0000313" key="2">
    <source>
        <dbReference type="EMBL" id="RYP07481.1"/>
    </source>
</evidence>
<dbReference type="AlphaFoldDB" id="A0A4Q4TK89"/>
<organism evidence="2 3">
    <name type="scientific">Monosporascus ibericus</name>
    <dbReference type="NCBI Taxonomy" id="155417"/>
    <lineage>
        <taxon>Eukaryota</taxon>
        <taxon>Fungi</taxon>
        <taxon>Dikarya</taxon>
        <taxon>Ascomycota</taxon>
        <taxon>Pezizomycotina</taxon>
        <taxon>Sordariomycetes</taxon>
        <taxon>Xylariomycetidae</taxon>
        <taxon>Xylariales</taxon>
        <taxon>Xylariales incertae sedis</taxon>
        <taxon>Monosporascus</taxon>
    </lineage>
</organism>
<feature type="chain" id="PRO_5020617593" description="Cyanovirin-N domain-containing protein" evidence="1">
    <location>
        <begin position="25"/>
        <end position="316"/>
    </location>
</feature>
<evidence type="ECO:0000313" key="3">
    <source>
        <dbReference type="Proteomes" id="UP000293360"/>
    </source>
</evidence>
<sequence>MFSSKVTTAVLGLVGLAASMPAASMPTATMPAPPLPIVRFSAQEMHPSNQTLVNSILRAPNCASLAYGLTLEDCDWMSQIGMADQGVNPTWNNGLIWIGDDGEYTFTFTNDASYPGVEDVPLTVIIWNFPPGDYEGNHDSEPLFPPMMQSVHMKKRFRLTLFIASFMNVRQPQISYSLPRTGDSVTISLARDVSGAFGALYGRTTKLSQWGQLYNTWGEFTTGDWATVDVSRLVNMGGNDMEITVRDNGCVSDMNRCSFWCKNNMLTCGESGTYDLVNCDAGSQPGATYGSWDGINPDGGCQGWGNGGHLDIVLRD</sequence>
<accession>A0A4Q4TK89</accession>
<comment type="caution">
    <text evidence="2">The sequence shown here is derived from an EMBL/GenBank/DDBJ whole genome shotgun (WGS) entry which is preliminary data.</text>
</comment>